<dbReference type="VEuPathDB" id="VectorBase:PHUM574310"/>
<dbReference type="InterPro" id="IPR000591">
    <property type="entry name" value="DEP_dom"/>
</dbReference>
<proteinExistence type="predicted"/>
<dbReference type="PROSITE" id="PS50186">
    <property type="entry name" value="DEP"/>
    <property type="match status" value="1"/>
</dbReference>
<dbReference type="EMBL" id="AAZO01006983">
    <property type="status" value="NOT_ANNOTATED_CDS"/>
    <property type="molecule type" value="Genomic_DNA"/>
</dbReference>
<evidence type="ECO:0000313" key="9">
    <source>
        <dbReference type="EnsemblMetazoa" id="PHUM574310-PA"/>
    </source>
</evidence>
<reference evidence="9" key="3">
    <citation type="submission" date="2021-02" db="UniProtKB">
        <authorList>
            <consortium name="EnsemblMetazoa"/>
        </authorList>
    </citation>
    <scope>IDENTIFICATION</scope>
    <source>
        <strain evidence="9">USDA</strain>
    </source>
</reference>
<dbReference type="GeneID" id="8234947"/>
<dbReference type="EMBL" id="DS235867">
    <property type="protein sequence ID" value="EEB19427.1"/>
    <property type="molecule type" value="Genomic_DNA"/>
</dbReference>
<dbReference type="InterPro" id="IPR004776">
    <property type="entry name" value="Mem_transp_PIN-like"/>
</dbReference>
<dbReference type="PANTHER" id="PTHR22829:SF5">
    <property type="entry name" value="INTEGRAL MEMBRANE PROTEIN GPR155"/>
    <property type="match status" value="1"/>
</dbReference>
<dbReference type="OMA" id="QMCECAC"/>
<keyword evidence="2 6" id="KW-0812">Transmembrane</keyword>
<evidence type="ECO:0000256" key="3">
    <source>
        <dbReference type="ARBA" id="ARBA00022989"/>
    </source>
</evidence>
<feature type="transmembrane region" description="Helical" evidence="6">
    <location>
        <begin position="293"/>
        <end position="312"/>
    </location>
</feature>
<evidence type="ECO:0000313" key="8">
    <source>
        <dbReference type="EMBL" id="EEB19427.1"/>
    </source>
</evidence>
<dbReference type="InParanoid" id="E0W1C1"/>
<dbReference type="GO" id="GO:0016020">
    <property type="term" value="C:membrane"/>
    <property type="evidence" value="ECO:0007669"/>
    <property type="project" value="UniProtKB-SubCell"/>
</dbReference>
<protein>
    <recommendedName>
        <fullName evidence="7">DEP domain-containing protein</fullName>
    </recommendedName>
</protein>
<evidence type="ECO:0000259" key="7">
    <source>
        <dbReference type="PROSITE" id="PS50186"/>
    </source>
</evidence>
<reference evidence="8" key="1">
    <citation type="submission" date="2007-04" db="EMBL/GenBank/DDBJ databases">
        <title>Annotation of Pediculus humanus corporis strain USDA.</title>
        <authorList>
            <person name="Kirkness E."/>
            <person name="Hannick L."/>
            <person name="Hass B."/>
            <person name="Bruggner R."/>
            <person name="Lawson D."/>
            <person name="Bidwell S."/>
            <person name="Joardar V."/>
            <person name="Caler E."/>
            <person name="Walenz B."/>
            <person name="Inman J."/>
            <person name="Schobel S."/>
            <person name="Galinsky K."/>
            <person name="Amedeo P."/>
            <person name="Strausberg R."/>
        </authorList>
    </citation>
    <scope>NUCLEOTIDE SEQUENCE</scope>
    <source>
        <strain evidence="8">USDA</strain>
    </source>
</reference>
<gene>
    <name evidence="9" type="primary">8234947</name>
    <name evidence="8" type="ORF">Phum_PHUM574310</name>
</gene>
<dbReference type="RefSeq" id="XP_002432165.1">
    <property type="nucleotide sequence ID" value="XM_002432120.1"/>
</dbReference>
<feature type="transmembrane region" description="Helical" evidence="6">
    <location>
        <begin position="682"/>
        <end position="704"/>
    </location>
</feature>
<comment type="subcellular location">
    <subcellularLocation>
        <location evidence="1">Membrane</location>
        <topology evidence="1">Multi-pass membrane protein</topology>
    </subcellularLocation>
</comment>
<feature type="transmembrane region" description="Helical" evidence="6">
    <location>
        <begin position="463"/>
        <end position="490"/>
    </location>
</feature>
<feature type="transmembrane region" description="Helical" evidence="6">
    <location>
        <begin position="502"/>
        <end position="524"/>
    </location>
</feature>
<feature type="transmembrane region" description="Helical" evidence="6">
    <location>
        <begin position="363"/>
        <end position="381"/>
    </location>
</feature>
<keyword evidence="3 6" id="KW-1133">Transmembrane helix</keyword>
<evidence type="ECO:0000256" key="6">
    <source>
        <dbReference type="SAM" id="Phobius"/>
    </source>
</evidence>
<feature type="region of interest" description="Disordered" evidence="5">
    <location>
        <begin position="178"/>
        <end position="217"/>
    </location>
</feature>
<evidence type="ECO:0000313" key="10">
    <source>
        <dbReference type="Proteomes" id="UP000009046"/>
    </source>
</evidence>
<dbReference type="GO" id="GO:0030514">
    <property type="term" value="P:negative regulation of BMP signaling pathway"/>
    <property type="evidence" value="ECO:0007669"/>
    <property type="project" value="TreeGrafter"/>
</dbReference>
<evidence type="ECO:0000256" key="2">
    <source>
        <dbReference type="ARBA" id="ARBA00022692"/>
    </source>
</evidence>
<reference evidence="8" key="2">
    <citation type="submission" date="2007-04" db="EMBL/GenBank/DDBJ databases">
        <title>The genome of the human body louse.</title>
        <authorList>
            <consortium name="The Human Body Louse Genome Consortium"/>
            <person name="Kirkness E."/>
            <person name="Walenz B."/>
            <person name="Hass B."/>
            <person name="Bruggner R."/>
            <person name="Strausberg R."/>
        </authorList>
    </citation>
    <scope>NUCLEOTIDE SEQUENCE</scope>
    <source>
        <strain evidence="8">USDA</strain>
    </source>
</reference>
<dbReference type="InterPro" id="IPR036388">
    <property type="entry name" value="WH-like_DNA-bd_sf"/>
</dbReference>
<feature type="domain" description="DEP" evidence="7">
    <location>
        <begin position="802"/>
        <end position="860"/>
    </location>
</feature>
<dbReference type="GO" id="GO:0035556">
    <property type="term" value="P:intracellular signal transduction"/>
    <property type="evidence" value="ECO:0007669"/>
    <property type="project" value="InterPro"/>
</dbReference>
<dbReference type="HOGENOM" id="CLU_018490_0_0_1"/>
<dbReference type="InterPro" id="IPR036390">
    <property type="entry name" value="WH_DNA-bd_sf"/>
</dbReference>
<dbReference type="CTD" id="8234947"/>
<dbReference type="FunCoup" id="E0W1C1">
    <property type="interactions" value="305"/>
</dbReference>
<feature type="transmembrane region" description="Helical" evidence="6">
    <location>
        <begin position="53"/>
        <end position="71"/>
    </location>
</feature>
<dbReference type="eggNOG" id="ENOG502QQ69">
    <property type="taxonomic scope" value="Eukaryota"/>
</dbReference>
<dbReference type="EnsemblMetazoa" id="PHUM574310-RA">
    <property type="protein sequence ID" value="PHUM574310-PA"/>
    <property type="gene ID" value="PHUM574310"/>
</dbReference>
<feature type="transmembrane region" description="Helical" evidence="6">
    <location>
        <begin position="332"/>
        <end position="351"/>
    </location>
</feature>
<dbReference type="AlphaFoldDB" id="E0W1C1"/>
<dbReference type="Proteomes" id="UP000009046">
    <property type="component" value="Unassembled WGS sequence"/>
</dbReference>
<dbReference type="PANTHER" id="PTHR22829">
    <property type="entry name" value="DEP DOMAIN PROTEIN"/>
    <property type="match status" value="1"/>
</dbReference>
<feature type="transmembrane region" description="Helical" evidence="6">
    <location>
        <begin position="401"/>
        <end position="421"/>
    </location>
</feature>
<dbReference type="Pfam" id="PF03547">
    <property type="entry name" value="Mem_trans"/>
    <property type="match status" value="1"/>
</dbReference>
<feature type="transmembrane region" description="Helical" evidence="6">
    <location>
        <begin position="227"/>
        <end position="253"/>
    </location>
</feature>
<feature type="transmembrane region" description="Helical" evidence="6">
    <location>
        <begin position="716"/>
        <end position="743"/>
    </location>
</feature>
<keyword evidence="4 6" id="KW-0472">Membrane</keyword>
<name>E0W1C1_PEDHC</name>
<dbReference type="KEGG" id="phu:Phum_PHUM574310"/>
<feature type="transmembrane region" description="Helical" evidence="6">
    <location>
        <begin position="433"/>
        <end position="451"/>
    </location>
</feature>
<evidence type="ECO:0000256" key="4">
    <source>
        <dbReference type="ARBA" id="ARBA00023136"/>
    </source>
</evidence>
<dbReference type="Gene3D" id="1.10.10.10">
    <property type="entry name" value="Winged helix-like DNA-binding domain superfamily/Winged helix DNA-binding domain"/>
    <property type="match status" value="1"/>
</dbReference>
<organism>
    <name type="scientific">Pediculus humanus subsp. corporis</name>
    <name type="common">Body louse</name>
    <dbReference type="NCBI Taxonomy" id="121224"/>
    <lineage>
        <taxon>Eukaryota</taxon>
        <taxon>Metazoa</taxon>
        <taxon>Ecdysozoa</taxon>
        <taxon>Arthropoda</taxon>
        <taxon>Hexapoda</taxon>
        <taxon>Insecta</taxon>
        <taxon>Pterygota</taxon>
        <taxon>Neoptera</taxon>
        <taxon>Paraneoptera</taxon>
        <taxon>Psocodea</taxon>
        <taxon>Troctomorpha</taxon>
        <taxon>Phthiraptera</taxon>
        <taxon>Anoplura</taxon>
        <taxon>Pediculidae</taxon>
        <taxon>Pediculus</taxon>
    </lineage>
</organism>
<dbReference type="SUPFAM" id="SSF46785">
    <property type="entry name" value="Winged helix' DNA-binding domain"/>
    <property type="match status" value="1"/>
</dbReference>
<feature type="transmembrane region" description="Helical" evidence="6">
    <location>
        <begin position="544"/>
        <end position="564"/>
    </location>
</feature>
<feature type="transmembrane region" description="Helical" evidence="6">
    <location>
        <begin position="20"/>
        <end position="41"/>
    </location>
</feature>
<keyword evidence="10" id="KW-1185">Reference proteome</keyword>
<sequence>MNDSELYEKNVNKDINLDNLYKALVECFSVILCGFATGKLNLISQREIKGLDVFVRTFSLPCVIFLSLAQLDFSSINWSFLGSILVSKSIVFVCVIIVTCILSRPIHLGKLGLFAVFCTQSNDFALGYPILKALYDQENPNYPSYVYLLAPISLAVLNPIAYVLLEIGKFNGETNSNNESKNINESPVHESVNLSLPEETRNRNNVESDENTQSRNYQSDTKSDFKLFFAVIVNIFTNPVMLMTFLGMLGNLFYTYIEFIGVVLNAFASVFSTTALFVLGLRMVANTHKLKGNALVTSGILIITKLLVLPLVTREIVSLLHTGKNATETLNLSTFGFMYGTFPTAPMVFVLSAQYDIEVDSVPSSLVVCTFLSAPLMYISAKMIFMDFLPNDDYIEKLQSFAFNVGVVGIPFGIWLIILFIANKSFSKLPHKITGFLIISQIIICIGVALLPIREFFKPWSTYIQFSFLAFGIYSSRLWTCFLAITLVLLQSRSLCFVLKLIPALNILAWGIPAIFVIAENFAFTNGHFGSLTNPNFYIGKFQSGVTLFLLIISFIGTIVSLILQHRYQLRFAKYFNLIQEVNSDDVKEERETSIGDNSRDTTSQLCKGSCSKTTDIEEILSENNSNLCSGSCKKESVCPSEFNCTPAEREMCEETIKQYNATTLNENIDEDHEDRQILRHIVLLLLLIMSMFVNLMLSIWTLVVEDAISGVYIELLFLNVILNIGQVFITFAVFGFNSKILFVSITNRWRKFFYGAESIVLTPVTELGFETTHVCHQFIAHHLQNCEKEIAKPKRLKLRLYKACFKGKTLVSWLQTKRLAKDEVEAIQYASHLLEGRVLRHIENRHHFENSDLLYTFKS</sequence>
<accession>E0W1C1</accession>
<feature type="transmembrane region" description="Helical" evidence="6">
    <location>
        <begin position="77"/>
        <end position="102"/>
    </location>
</feature>
<evidence type="ECO:0000256" key="5">
    <source>
        <dbReference type="SAM" id="MobiDB-lite"/>
    </source>
</evidence>
<feature type="transmembrane region" description="Helical" evidence="6">
    <location>
        <begin position="145"/>
        <end position="165"/>
    </location>
</feature>
<dbReference type="Pfam" id="PF00610">
    <property type="entry name" value="DEP"/>
    <property type="match status" value="1"/>
</dbReference>
<dbReference type="OrthoDB" id="2133778at2759"/>
<dbReference type="SMART" id="SM00049">
    <property type="entry name" value="DEP"/>
    <property type="match status" value="1"/>
</dbReference>
<feature type="transmembrane region" description="Helical" evidence="6">
    <location>
        <begin position="111"/>
        <end position="130"/>
    </location>
</feature>
<dbReference type="InterPro" id="IPR051832">
    <property type="entry name" value="mTOR-Rac_regulators"/>
</dbReference>
<evidence type="ECO:0000256" key="1">
    <source>
        <dbReference type="ARBA" id="ARBA00004141"/>
    </source>
</evidence>
<dbReference type="GO" id="GO:0055085">
    <property type="term" value="P:transmembrane transport"/>
    <property type="evidence" value="ECO:0007669"/>
    <property type="project" value="InterPro"/>
</dbReference>
<feature type="transmembrane region" description="Helical" evidence="6">
    <location>
        <begin position="259"/>
        <end position="281"/>
    </location>
</feature>